<evidence type="ECO:0000256" key="2">
    <source>
        <dbReference type="ARBA" id="ARBA00008107"/>
    </source>
</evidence>
<dbReference type="SUPFAM" id="SSF109755">
    <property type="entry name" value="PhoU-like"/>
    <property type="match status" value="1"/>
</dbReference>
<sequence length="211" mass="24277">MSARLKFTNDLENLRSNIYKMSKLLSLKFEELVIVLEENNRVLAQELIYSDVDINKIEIDINDQAVSLITQQSPVASDLRLIISCIKIAEDLERIGDNISNIAEVSRKTQILNKQILLRLTTMIRLAKLMLDDAMVAMKKDDLSLVNEIIERDQDIDQIFVQVTLSDIYEETDAFVTGQIQLTAKYLERIGDHIENIGEHIYFTLTGKRYK</sequence>
<evidence type="ECO:0000259" key="8">
    <source>
        <dbReference type="Pfam" id="PF01895"/>
    </source>
</evidence>
<organism evidence="9 10">
    <name type="scientific">Phocicoccus pinnipedialis</name>
    <dbReference type="NCBI Taxonomy" id="110845"/>
    <lineage>
        <taxon>Bacteria</taxon>
        <taxon>Bacillati</taxon>
        <taxon>Bacillota</taxon>
        <taxon>Bacilli</taxon>
        <taxon>Bacillales</taxon>
        <taxon>Salinicoccaceae</taxon>
        <taxon>Phocicoccus</taxon>
    </lineage>
</organism>
<evidence type="ECO:0000313" key="9">
    <source>
        <dbReference type="EMBL" id="CAD2075992.1"/>
    </source>
</evidence>
<evidence type="ECO:0000256" key="3">
    <source>
        <dbReference type="ARBA" id="ARBA00011738"/>
    </source>
</evidence>
<dbReference type="EMBL" id="CAJEWB010000010">
    <property type="protein sequence ID" value="CAD2075992.1"/>
    <property type="molecule type" value="Genomic_DNA"/>
</dbReference>
<comment type="subcellular location">
    <subcellularLocation>
        <location evidence="1 7">Cytoplasm</location>
    </subcellularLocation>
</comment>
<evidence type="ECO:0000256" key="5">
    <source>
        <dbReference type="ARBA" id="ARBA00022490"/>
    </source>
</evidence>
<evidence type="ECO:0000256" key="4">
    <source>
        <dbReference type="ARBA" id="ARBA00022448"/>
    </source>
</evidence>
<feature type="domain" description="PhoU" evidence="8">
    <location>
        <begin position="121"/>
        <end position="200"/>
    </location>
</feature>
<dbReference type="NCBIfam" id="TIGR02135">
    <property type="entry name" value="phoU_full"/>
    <property type="match status" value="1"/>
</dbReference>
<proteinExistence type="inferred from homology"/>
<dbReference type="RefSeq" id="WP_186077656.1">
    <property type="nucleotide sequence ID" value="NZ_CAJEWB010000010.1"/>
</dbReference>
<keyword evidence="6 7" id="KW-0592">Phosphate transport</keyword>
<keyword evidence="5 7" id="KW-0963">Cytoplasm</keyword>
<dbReference type="InterPro" id="IPR028366">
    <property type="entry name" value="PhoU"/>
</dbReference>
<evidence type="ECO:0000313" key="10">
    <source>
        <dbReference type="Proteomes" id="UP000588186"/>
    </source>
</evidence>
<dbReference type="AlphaFoldDB" id="A0A6V7REX8"/>
<dbReference type="GO" id="GO:0006817">
    <property type="term" value="P:phosphate ion transport"/>
    <property type="evidence" value="ECO:0007669"/>
    <property type="project" value="UniProtKB-KW"/>
</dbReference>
<dbReference type="Pfam" id="PF01895">
    <property type="entry name" value="PhoU"/>
    <property type="match status" value="2"/>
</dbReference>
<dbReference type="PIRSF" id="PIRSF003107">
    <property type="entry name" value="PhoU"/>
    <property type="match status" value="1"/>
</dbReference>
<evidence type="ECO:0000256" key="1">
    <source>
        <dbReference type="ARBA" id="ARBA00004496"/>
    </source>
</evidence>
<dbReference type="PANTHER" id="PTHR42930">
    <property type="entry name" value="PHOSPHATE-SPECIFIC TRANSPORT SYSTEM ACCESSORY PROTEIN PHOU"/>
    <property type="match status" value="1"/>
</dbReference>
<dbReference type="PANTHER" id="PTHR42930:SF3">
    <property type="entry name" value="PHOSPHATE-SPECIFIC TRANSPORT SYSTEM ACCESSORY PROTEIN PHOU"/>
    <property type="match status" value="1"/>
</dbReference>
<reference evidence="9 10" key="1">
    <citation type="submission" date="2020-07" db="EMBL/GenBank/DDBJ databases">
        <authorList>
            <person name="Criscuolo A."/>
        </authorList>
    </citation>
    <scope>NUCLEOTIDE SEQUENCE [LARGE SCALE GENOMIC DNA]</scope>
    <source>
        <strain evidence="9">CIP107946</strain>
    </source>
</reference>
<dbReference type="GO" id="GO:0045936">
    <property type="term" value="P:negative regulation of phosphate metabolic process"/>
    <property type="evidence" value="ECO:0007669"/>
    <property type="project" value="InterPro"/>
</dbReference>
<comment type="similarity">
    <text evidence="2 7">Belongs to the PhoU family.</text>
</comment>
<dbReference type="InterPro" id="IPR038078">
    <property type="entry name" value="PhoU-like_sf"/>
</dbReference>
<feature type="domain" description="PhoU" evidence="8">
    <location>
        <begin position="19"/>
        <end position="104"/>
    </location>
</feature>
<comment type="function">
    <text evidence="7">Plays a role in the regulation of phosphate uptake.</text>
</comment>
<gene>
    <name evidence="9" type="primary">phoU</name>
    <name evidence="9" type="ORF">JEOPIN946_01144</name>
</gene>
<dbReference type="Proteomes" id="UP000588186">
    <property type="component" value="Unassembled WGS sequence"/>
</dbReference>
<comment type="subunit">
    <text evidence="3 7">Homodimer.</text>
</comment>
<evidence type="ECO:0000256" key="6">
    <source>
        <dbReference type="ARBA" id="ARBA00022592"/>
    </source>
</evidence>
<dbReference type="FunFam" id="1.20.58.220:FF:000004">
    <property type="entry name" value="Phosphate-specific transport system accessory protein PhoU"/>
    <property type="match status" value="1"/>
</dbReference>
<protein>
    <recommendedName>
        <fullName evidence="7">Phosphate-specific transport system accessory protein PhoU</fullName>
    </recommendedName>
</protein>
<name>A0A6V7REX8_9BACL</name>
<comment type="caution">
    <text evidence="9">The sequence shown here is derived from an EMBL/GenBank/DDBJ whole genome shotgun (WGS) entry which is preliminary data.</text>
</comment>
<dbReference type="Gene3D" id="1.20.58.220">
    <property type="entry name" value="Phosphate transport system protein phou homolog 2, domain 2"/>
    <property type="match status" value="1"/>
</dbReference>
<keyword evidence="10" id="KW-1185">Reference proteome</keyword>
<dbReference type="InterPro" id="IPR026022">
    <property type="entry name" value="PhoU_dom"/>
</dbReference>
<dbReference type="GO" id="GO:0030643">
    <property type="term" value="P:intracellular phosphate ion homeostasis"/>
    <property type="evidence" value="ECO:0007669"/>
    <property type="project" value="InterPro"/>
</dbReference>
<accession>A0A6V7REX8</accession>
<dbReference type="GO" id="GO:0005737">
    <property type="term" value="C:cytoplasm"/>
    <property type="evidence" value="ECO:0007669"/>
    <property type="project" value="UniProtKB-SubCell"/>
</dbReference>
<keyword evidence="4 7" id="KW-0813">Transport</keyword>
<evidence type="ECO:0000256" key="7">
    <source>
        <dbReference type="PIRNR" id="PIRNR003107"/>
    </source>
</evidence>